<keyword evidence="4" id="KW-0677">Repeat</keyword>
<evidence type="ECO:0000256" key="9">
    <source>
        <dbReference type="ARBA" id="ARBA00060356"/>
    </source>
</evidence>
<evidence type="ECO:0000256" key="13">
    <source>
        <dbReference type="SAM" id="MobiDB-lite"/>
    </source>
</evidence>
<dbReference type="GO" id="GO:0008270">
    <property type="term" value="F:zinc ion binding"/>
    <property type="evidence" value="ECO:0007669"/>
    <property type="project" value="UniProtKB-KW"/>
</dbReference>
<evidence type="ECO:0000256" key="6">
    <source>
        <dbReference type="ARBA" id="ARBA00022782"/>
    </source>
</evidence>
<evidence type="ECO:0000256" key="5">
    <source>
        <dbReference type="ARBA" id="ARBA00022771"/>
    </source>
</evidence>
<feature type="compositionally biased region" description="Basic and acidic residues" evidence="13">
    <location>
        <begin position="447"/>
        <end position="474"/>
    </location>
</feature>
<feature type="compositionally biased region" description="Acidic residues" evidence="13">
    <location>
        <begin position="163"/>
        <end position="179"/>
    </location>
</feature>
<keyword evidence="6" id="KW-0221">Differentiation</keyword>
<keyword evidence="5" id="KW-0863">Zinc-finger</keyword>
<feature type="domain" description="C2H2-type" evidence="14">
    <location>
        <begin position="892"/>
        <end position="913"/>
    </location>
</feature>
<dbReference type="EMBL" id="CADEBC010000208">
    <property type="protein sequence ID" value="CAB3225690.1"/>
    <property type="molecule type" value="Genomic_DNA"/>
</dbReference>
<name>A0A8S0Z1Q0_ARCPL</name>
<feature type="region of interest" description="Disordered" evidence="13">
    <location>
        <begin position="384"/>
        <end position="405"/>
    </location>
</feature>
<dbReference type="InterPro" id="IPR013087">
    <property type="entry name" value="Znf_C2H2_type"/>
</dbReference>
<dbReference type="SMART" id="SM00355">
    <property type="entry name" value="ZnF_C2H2"/>
    <property type="match status" value="7"/>
</dbReference>
<dbReference type="InterPro" id="IPR050688">
    <property type="entry name" value="Zinc_finger/UBP_domain"/>
</dbReference>
<dbReference type="OrthoDB" id="6110130at2759"/>
<evidence type="ECO:0000256" key="8">
    <source>
        <dbReference type="ARBA" id="ARBA00023242"/>
    </source>
</evidence>
<evidence type="ECO:0000259" key="14">
    <source>
        <dbReference type="PROSITE" id="PS00028"/>
    </source>
</evidence>
<dbReference type="Proteomes" id="UP000494106">
    <property type="component" value="Unassembled WGS sequence"/>
</dbReference>
<evidence type="ECO:0000313" key="15">
    <source>
        <dbReference type="EMBL" id="CAB3225690.1"/>
    </source>
</evidence>
<comment type="subcellular location">
    <subcellularLocation>
        <location evidence="1">Nucleus</location>
    </subcellularLocation>
</comment>
<proteinExistence type="predicted"/>
<dbReference type="FunFam" id="3.30.160.60:FF:001612">
    <property type="entry name" value="MEP-1, isoform A"/>
    <property type="match status" value="1"/>
</dbReference>
<feature type="region of interest" description="Disordered" evidence="13">
    <location>
        <begin position="447"/>
        <end position="544"/>
    </location>
</feature>
<feature type="region of interest" description="Disordered" evidence="13">
    <location>
        <begin position="865"/>
        <end position="884"/>
    </location>
</feature>
<evidence type="ECO:0000256" key="7">
    <source>
        <dbReference type="ARBA" id="ARBA00022833"/>
    </source>
</evidence>
<protein>
    <recommendedName>
        <fullName evidence="11">MOG interacting and ectopic P-granules protein 1</fullName>
    </recommendedName>
    <alternativeName>
        <fullName evidence="12">Nuclear zinc finger protein</fullName>
    </alternativeName>
</protein>
<dbReference type="GO" id="GO:0005634">
    <property type="term" value="C:nucleus"/>
    <property type="evidence" value="ECO:0007669"/>
    <property type="project" value="UniProtKB-SubCell"/>
</dbReference>
<feature type="domain" description="C2H2-type" evidence="14">
    <location>
        <begin position="1003"/>
        <end position="1024"/>
    </location>
</feature>
<evidence type="ECO:0000256" key="12">
    <source>
        <dbReference type="ARBA" id="ARBA00080128"/>
    </source>
</evidence>
<evidence type="ECO:0000313" key="16">
    <source>
        <dbReference type="Proteomes" id="UP000494106"/>
    </source>
</evidence>
<accession>A0A8S0Z1Q0</accession>
<dbReference type="Gene3D" id="3.30.160.60">
    <property type="entry name" value="Classic Zinc Finger"/>
    <property type="match status" value="3"/>
</dbReference>
<feature type="compositionally biased region" description="Basic residues" evidence="13">
    <location>
        <begin position="514"/>
        <end position="523"/>
    </location>
</feature>
<dbReference type="AlphaFoldDB" id="A0A8S0Z1Q0"/>
<sequence>MNGEVNGTMETSMDTSSSEAPDNVLSEKKVGLEGCEISTDPLDCNPTADSNHLHSEESNECETAKVAEHLENEHSNSSDNHKQSLEESTNVPEHVNSNNSFTENHYNNSNQSDAESMSSSQAKSETTDQQIMHNIDDKCMDEESEKEFEKNITHVAKTNNENSDNEVDSEEDSSDECSEVEPRAEDTVSINSDTDPETAEDSLQKNQMKIKNSDIIILENERPHSQNGNSHESPSPEIHEIVSDNDDCVMAEEEKVKTNNSDNKVQLRRSSRAIKRKRYTDEVVNGDNESDIEEIAMEAPFYRKSKPIVINDTKTLVEMAARQMKSHQSNQRKEPTVVIIDTNSIGTEKTTTHHKHSAPSTNLNLSAQSLYQSIVARGTTVTPISSKSNVSTQSSAAASQTPQPSILPSLTDDMFVVEAPSFIVPYVYEKPSVKPFREFVDTLGKELDEQKAKEDKEKERKDKEKKDAVKRDKEELNEEAEESMDVALDSSAEASAPSEKKADAESPTETEEKKKKKKEKKKRGDIDDDVSWDGETSTDTDDEILSDEEDKTIIIKDKVDAIDEIKDVTELTAEKVCSNKSDNYFDCSLGKFFINIGLSLVQEYVQSDLLKQQNRKLYREKKQGHNTKSTETSIASLMKNIEFSKENNAPYAFTQLKCEFCSFKTESKLVMSHHLETPHMKNNVYKCNFCPFEIRSPHDILYHMEAEHNIRGKLERAPAYHQCANCPFEDNGKGKLARHLIPCAKKFKPESNLAPPLEWEPPAKIPKIARSRNNMMGSYQNSFNRGQMGNNLGRPPMNVTSIMPTMSSYRPRGRSPMAVPPRAAPVHGAPLIRGGVMVRHNAPALMSSNYPVANNVKKSVHQPSISITPLPRQPQPVLPQPSHNSKSTFVICEICDGYIKDLEQLRNHMQWIHKVKIHPKMIYNRPPLNCQKCQFRFFTDQGLERHLLGSHGLVTSSMQEAANKGKDAGRCPVCGRVYQWKLLNHVARDHSLTLKPAHLSYKCTVCTATFGMYKQFENHVYSAHSVVAKRVMDKGKSTTSAKNSDSLLKPLKINDEITIIPQPVKTPAAAAKDD</sequence>
<feature type="compositionally biased region" description="Basic and acidic residues" evidence="13">
    <location>
        <begin position="51"/>
        <end position="85"/>
    </location>
</feature>
<dbReference type="GO" id="GO:0045944">
    <property type="term" value="P:positive regulation of transcription by RNA polymerase II"/>
    <property type="evidence" value="ECO:0007669"/>
    <property type="project" value="TreeGrafter"/>
</dbReference>
<dbReference type="PROSITE" id="PS00028">
    <property type="entry name" value="ZINC_FINGER_C2H2_1"/>
    <property type="match status" value="3"/>
</dbReference>
<gene>
    <name evidence="15" type="ORF">APLA_LOCUS2543</name>
</gene>
<feature type="compositionally biased region" description="Acidic residues" evidence="13">
    <location>
        <begin position="526"/>
        <end position="544"/>
    </location>
</feature>
<keyword evidence="7" id="KW-0862">Zinc</keyword>
<comment type="function">
    <text evidence="9">Has a broad role in development, specifically in the genetic pathway SynMuvB that negatively regulates specification of the vulval cell fate. Required for fem-3 3'-UTR-mediated repression in the regulation of the sperm/oocyte switch. Acts by regulating the translation of fem-3 mRNA, by binding to its 3'-UTR.</text>
</comment>
<comment type="caution">
    <text evidence="15">The sequence shown here is derived from an EMBL/GenBank/DDBJ whole genome shotgun (WGS) entry which is preliminary data.</text>
</comment>
<evidence type="ECO:0000256" key="4">
    <source>
        <dbReference type="ARBA" id="ARBA00022737"/>
    </source>
</evidence>
<feature type="compositionally biased region" description="Polar residues" evidence="13">
    <location>
        <begin position="86"/>
        <end position="132"/>
    </location>
</feature>
<dbReference type="PANTHER" id="PTHR24403:SF106">
    <property type="entry name" value="PR_SET DOMAIN 13"/>
    <property type="match status" value="1"/>
</dbReference>
<dbReference type="GO" id="GO:0030154">
    <property type="term" value="P:cell differentiation"/>
    <property type="evidence" value="ECO:0007669"/>
    <property type="project" value="UniProtKB-KW"/>
</dbReference>
<evidence type="ECO:0000256" key="10">
    <source>
        <dbReference type="ARBA" id="ARBA00061755"/>
    </source>
</evidence>
<feature type="domain" description="C2H2-type" evidence="14">
    <location>
        <begin position="930"/>
        <end position="951"/>
    </location>
</feature>
<feature type="compositionally biased region" description="Low complexity" evidence="13">
    <location>
        <begin position="8"/>
        <end position="19"/>
    </location>
</feature>
<evidence type="ECO:0000256" key="1">
    <source>
        <dbReference type="ARBA" id="ARBA00004123"/>
    </source>
</evidence>
<comment type="subunit">
    <text evidence="10">Interacts with hda-1, let-418, lin-1, mog-1, mog-4, mog-5, mog-6, pie-1 and unc-98.</text>
</comment>
<reference evidence="15 16" key="1">
    <citation type="submission" date="2020-04" db="EMBL/GenBank/DDBJ databases">
        <authorList>
            <person name="Wallbank WR R."/>
            <person name="Pardo Diaz C."/>
            <person name="Kozak K."/>
            <person name="Martin S."/>
            <person name="Jiggins C."/>
            <person name="Moest M."/>
            <person name="Warren A I."/>
            <person name="Byers J.R.P. K."/>
            <person name="Montejo-Kovacevich G."/>
            <person name="Yen C E."/>
        </authorList>
    </citation>
    <scope>NUCLEOTIDE SEQUENCE [LARGE SCALE GENOMIC DNA]</scope>
</reference>
<keyword evidence="3" id="KW-0479">Metal-binding</keyword>
<organism evidence="15 16">
    <name type="scientific">Arctia plantaginis</name>
    <name type="common">Wood tiger moth</name>
    <name type="synonym">Phalaena plantaginis</name>
    <dbReference type="NCBI Taxonomy" id="874455"/>
    <lineage>
        <taxon>Eukaryota</taxon>
        <taxon>Metazoa</taxon>
        <taxon>Ecdysozoa</taxon>
        <taxon>Arthropoda</taxon>
        <taxon>Hexapoda</taxon>
        <taxon>Insecta</taxon>
        <taxon>Pterygota</taxon>
        <taxon>Neoptera</taxon>
        <taxon>Endopterygota</taxon>
        <taxon>Lepidoptera</taxon>
        <taxon>Glossata</taxon>
        <taxon>Ditrysia</taxon>
        <taxon>Noctuoidea</taxon>
        <taxon>Erebidae</taxon>
        <taxon>Arctiinae</taxon>
        <taxon>Arctia</taxon>
    </lineage>
</organism>
<keyword evidence="2" id="KW-0217">Developmental protein</keyword>
<evidence type="ECO:0000256" key="3">
    <source>
        <dbReference type="ARBA" id="ARBA00022723"/>
    </source>
</evidence>
<evidence type="ECO:0000256" key="11">
    <source>
        <dbReference type="ARBA" id="ARBA00071730"/>
    </source>
</evidence>
<feature type="compositionally biased region" description="Low complexity" evidence="13">
    <location>
        <begin position="391"/>
        <end position="404"/>
    </location>
</feature>
<feature type="region of interest" description="Disordered" evidence="13">
    <location>
        <begin position="1"/>
        <end position="211"/>
    </location>
</feature>
<feature type="compositionally biased region" description="Acidic residues" evidence="13">
    <location>
        <begin position="475"/>
        <end position="484"/>
    </location>
</feature>
<keyword evidence="16" id="KW-1185">Reference proteome</keyword>
<dbReference type="PANTHER" id="PTHR24403">
    <property type="entry name" value="ZINC FINGER PROTEIN"/>
    <property type="match status" value="1"/>
</dbReference>
<evidence type="ECO:0000256" key="2">
    <source>
        <dbReference type="ARBA" id="ARBA00022473"/>
    </source>
</evidence>
<keyword evidence="8" id="KW-0539">Nucleus</keyword>